<gene>
    <name evidence="2" type="ORF">TRITD_4Av1G029120</name>
</gene>
<feature type="compositionally biased region" description="Low complexity" evidence="1">
    <location>
        <begin position="251"/>
        <end position="269"/>
    </location>
</feature>
<evidence type="ECO:0000256" key="1">
    <source>
        <dbReference type="SAM" id="MobiDB-lite"/>
    </source>
</evidence>
<dbReference type="EMBL" id="LT934117">
    <property type="protein sequence ID" value="VAH88569.1"/>
    <property type="molecule type" value="Genomic_DNA"/>
</dbReference>
<evidence type="ECO:0000313" key="3">
    <source>
        <dbReference type="Proteomes" id="UP000324705"/>
    </source>
</evidence>
<sequence>MGVVSINVTDFRSDGINSTFHILILAAPVVASSARPGLPFLAADAFGLLLGSTSPTVRLYKAAPSGGLRTASTFSLPASRHRHAPSVPSRKKPSIGGEAIHPSLGGDDADVVLPGQRRRRLRRRRLAARGQEDVDQGGGRPAAGAGAALWRPAQLGLHLPRPARPQLQVVPPPLVPAPRPQGGGRQALHRRGGHAHRQVPGRLRQPLVHHRRVPLRPHRQRRQEPLELRPPQAPGARPLPAGPDAPVGSFRRPAGRGPRGHAAVPAAVP</sequence>
<feature type="region of interest" description="Disordered" evidence="1">
    <location>
        <begin position="125"/>
        <end position="144"/>
    </location>
</feature>
<feature type="compositionally biased region" description="Basic residues" evidence="1">
    <location>
        <begin position="187"/>
        <end position="199"/>
    </location>
</feature>
<evidence type="ECO:0000313" key="2">
    <source>
        <dbReference type="EMBL" id="VAH88569.1"/>
    </source>
</evidence>
<dbReference type="AlphaFoldDB" id="A0A9R0S4I2"/>
<feature type="region of interest" description="Disordered" evidence="1">
    <location>
        <begin position="177"/>
        <end position="269"/>
    </location>
</feature>
<dbReference type="Proteomes" id="UP000324705">
    <property type="component" value="Chromosome 4A"/>
</dbReference>
<keyword evidence="3" id="KW-1185">Reference proteome</keyword>
<accession>A0A9R0S4I2</accession>
<organism evidence="2 3">
    <name type="scientific">Triticum turgidum subsp. durum</name>
    <name type="common">Durum wheat</name>
    <name type="synonym">Triticum durum</name>
    <dbReference type="NCBI Taxonomy" id="4567"/>
    <lineage>
        <taxon>Eukaryota</taxon>
        <taxon>Viridiplantae</taxon>
        <taxon>Streptophyta</taxon>
        <taxon>Embryophyta</taxon>
        <taxon>Tracheophyta</taxon>
        <taxon>Spermatophyta</taxon>
        <taxon>Magnoliopsida</taxon>
        <taxon>Liliopsida</taxon>
        <taxon>Poales</taxon>
        <taxon>Poaceae</taxon>
        <taxon>BOP clade</taxon>
        <taxon>Pooideae</taxon>
        <taxon>Triticodae</taxon>
        <taxon>Triticeae</taxon>
        <taxon>Triticinae</taxon>
        <taxon>Triticum</taxon>
    </lineage>
</organism>
<name>A0A9R0S4I2_TRITD</name>
<protein>
    <submittedName>
        <fullName evidence="2">Uncharacterized protein</fullName>
    </submittedName>
</protein>
<reference evidence="2 3" key="1">
    <citation type="submission" date="2017-09" db="EMBL/GenBank/DDBJ databases">
        <authorList>
            <consortium name="International Durum Wheat Genome Sequencing Consortium (IDWGSC)"/>
            <person name="Milanesi L."/>
        </authorList>
    </citation>
    <scope>NUCLEOTIDE SEQUENCE [LARGE SCALE GENOMIC DNA]</scope>
    <source>
        <strain evidence="3">cv. Svevo</strain>
    </source>
</reference>
<feature type="compositionally biased region" description="Basic residues" evidence="1">
    <location>
        <begin position="207"/>
        <end position="221"/>
    </location>
</feature>
<proteinExistence type="predicted"/>
<dbReference type="Gramene" id="TRITD4Av1G029120.2">
    <property type="protein sequence ID" value="TRITD4Av1G029120.2"/>
    <property type="gene ID" value="TRITD4Av1G029120"/>
</dbReference>